<evidence type="ECO:0000259" key="10">
    <source>
        <dbReference type="SMART" id="SM00382"/>
    </source>
</evidence>
<evidence type="ECO:0000256" key="2">
    <source>
        <dbReference type="ARBA" id="ARBA00006914"/>
    </source>
</evidence>
<dbReference type="Proteomes" id="UP000198211">
    <property type="component" value="Unassembled WGS sequence"/>
</dbReference>
<dbReference type="InterPro" id="IPR003960">
    <property type="entry name" value="ATPase_AAA_CS"/>
</dbReference>
<feature type="domain" description="AAA+ ATPase" evidence="10">
    <location>
        <begin position="839"/>
        <end position="975"/>
    </location>
</feature>
<dbReference type="InterPro" id="IPR027417">
    <property type="entry name" value="P-loop_NTPase"/>
</dbReference>
<dbReference type="InterPro" id="IPR015342">
    <property type="entry name" value="PEX1-N_C-lobe"/>
</dbReference>
<dbReference type="SMART" id="SM00382">
    <property type="entry name" value="AAA"/>
    <property type="match status" value="2"/>
</dbReference>
<evidence type="ECO:0000256" key="9">
    <source>
        <dbReference type="SAM" id="SignalP"/>
    </source>
</evidence>
<keyword evidence="5" id="KW-0067">ATP-binding</keyword>
<dbReference type="STRING" id="4795.A0A225VXT0"/>
<dbReference type="SUPFAM" id="SSF54585">
    <property type="entry name" value="Cdc48 domain 2-like"/>
    <property type="match status" value="1"/>
</dbReference>
<dbReference type="InterPro" id="IPR003593">
    <property type="entry name" value="AAA+_ATPase"/>
</dbReference>
<keyword evidence="12" id="KW-1185">Reference proteome</keyword>
<dbReference type="EMBL" id="NBNE01002514">
    <property type="protein sequence ID" value="OWZ10233.1"/>
    <property type="molecule type" value="Genomic_DNA"/>
</dbReference>
<evidence type="ECO:0000256" key="8">
    <source>
        <dbReference type="ARBA" id="ARBA00034532"/>
    </source>
</evidence>
<dbReference type="FunFam" id="3.40.50.300:FF:000149">
    <property type="entry name" value="Nuclear valosin-containing protein-like"/>
    <property type="match status" value="1"/>
</dbReference>
<feature type="domain" description="AAA+ ATPase" evidence="10">
    <location>
        <begin position="502"/>
        <end position="691"/>
    </location>
</feature>
<evidence type="ECO:0000256" key="3">
    <source>
        <dbReference type="ARBA" id="ARBA00022741"/>
    </source>
</evidence>
<dbReference type="PANTHER" id="PTHR23077:SF12">
    <property type="entry name" value="PEROXISOMAL ATPASE PEX1"/>
    <property type="match status" value="1"/>
</dbReference>
<dbReference type="SUPFAM" id="SSF52540">
    <property type="entry name" value="P-loop containing nucleoside triphosphate hydrolases"/>
    <property type="match status" value="2"/>
</dbReference>
<dbReference type="GO" id="GO:0016887">
    <property type="term" value="F:ATP hydrolysis activity"/>
    <property type="evidence" value="ECO:0007669"/>
    <property type="project" value="InterPro"/>
</dbReference>
<keyword evidence="6" id="KW-0472">Membrane</keyword>
<name>A0A225VXT0_9STRA</name>
<dbReference type="GO" id="GO:0016558">
    <property type="term" value="P:protein import into peroxisome matrix"/>
    <property type="evidence" value="ECO:0007669"/>
    <property type="project" value="TreeGrafter"/>
</dbReference>
<comment type="caution">
    <text evidence="11">The sequence shown here is derived from an EMBL/GenBank/DDBJ whole genome shotgun (WGS) entry which is preliminary data.</text>
</comment>
<evidence type="ECO:0000256" key="5">
    <source>
        <dbReference type="ARBA" id="ARBA00022840"/>
    </source>
</evidence>
<gene>
    <name evidence="11" type="ORF">PHMEG_00016947</name>
</gene>
<sequence length="1106" mass="120712">MATRGAFLAPVLVPVSSCFVNLPPAFVQTFLGGPELVPGSTILELSWETVEGYVQRACVGWIGGIVKDGALRRDVIEVPAEFARCVGIVRCVLYHLEKAPQVFIGVQVVEALPIARQVNVEPCTPDDWELIQLHAGTIETELLRQMCVVNDKQVSPIWINQSTLIRIRVSLPTGMEHARVTPISEVIVAPNERQTQEHGLCPDLYYEQSPPLYVQEETEMLHDVNVDEVWVHPETLAMLDGAVISNAPSDAQEAPVVALWRIDSRSAIAGTVGTNEPDDALRKQPVCCVARLKASHDVVRGRIVLNNGVAATLDITAHEVIYLRVLKLPELPPSKVTLYINPEGPIGDCSTLAGHIQQAFICWSSSTDINYVISSGSILRFELKNGEVIQAMVDIQYDDEEAFGAEQLEGVPVGALEKYSLVGGSNGAHVLSLNQVTVQHAAGTEQQLLAKVRSKTQPLSTLNLSVLQLSRSAKTYGTLKNAIRPILYREASAARVLLGTKPPGCALIHGERGSGKSTLLRALVHNVQTSSKFSAFATLVECRNLRGLKMKSVKSRLNEMFEEAVAHAPALIVLDNLDALVPEEDESAGTANEQSRRIAELLLVLMNQNSQRMWKTTAELKAAFKWECEAIRNLSDGQKQLAQKKLLDTIGNAAQSKSVAVVAAARSDTNIHKTLRGCGLFDRPIQVTSPDAERREFLTSEMLQIKVDNANSTGKGAKDLRQIIVDPAIDFGLLSSLMEGYSLRDLSSATDRALHQMFKRHALVQSSKTFEVTPKVQQNDFVEGIEDFQPTALIGVDLFKSSVKWSDVGGLQQVRTVLKDTLELPTRYAKLYDNTPVKLPAGMLLYGPPGCGKTLLASAVAHECGLNFISVKGPEVLNKYIGASEQAIRDLFARAGSAAPSVLFLDEFDSIAPRRGADNTGVTDRLVNQLLTFLDGVESRKGVYVLAATSRPDMIDPALLRPGRLDKSLYCGFPNEEERLDILRAVSKDMELSDEALEYLPEIASARKSFHFSGADLQAIMYSAQLELVHEKLNGDGSNLITKAHVQTSFENAKPSTSDSAHQQFEQMYAGFSKARNTDFSVAEADASATSDSLKSHIAHQRTALA</sequence>
<dbReference type="PROSITE" id="PS00674">
    <property type="entry name" value="AAA"/>
    <property type="match status" value="1"/>
</dbReference>
<dbReference type="OrthoDB" id="2187at2759"/>
<evidence type="ECO:0000256" key="7">
    <source>
        <dbReference type="ARBA" id="ARBA00032509"/>
    </source>
</evidence>
<proteinExistence type="inferred from homology"/>
<dbReference type="Gene3D" id="1.10.8.60">
    <property type="match status" value="1"/>
</dbReference>
<keyword evidence="4" id="KW-0378">Hydrolase</keyword>
<dbReference type="GO" id="GO:0005778">
    <property type="term" value="C:peroxisomal membrane"/>
    <property type="evidence" value="ECO:0007669"/>
    <property type="project" value="TreeGrafter"/>
</dbReference>
<evidence type="ECO:0000256" key="4">
    <source>
        <dbReference type="ARBA" id="ARBA00022801"/>
    </source>
</evidence>
<dbReference type="InterPro" id="IPR003959">
    <property type="entry name" value="ATPase_AAA_core"/>
</dbReference>
<dbReference type="Pfam" id="PF09262">
    <property type="entry name" value="PEX-1N"/>
    <property type="match status" value="1"/>
</dbReference>
<dbReference type="InterPro" id="IPR029067">
    <property type="entry name" value="CDC48_domain_2-like_sf"/>
</dbReference>
<dbReference type="InterPro" id="IPR050168">
    <property type="entry name" value="AAA_ATPase_domain"/>
</dbReference>
<feature type="chain" id="PRO_5012714110" description="Peroxisomal ATPase PEX1" evidence="9">
    <location>
        <begin position="19"/>
        <end position="1106"/>
    </location>
</feature>
<comment type="subcellular location">
    <subcellularLocation>
        <location evidence="1">Membrane</location>
    </subcellularLocation>
</comment>
<dbReference type="Pfam" id="PF00004">
    <property type="entry name" value="AAA"/>
    <property type="match status" value="2"/>
</dbReference>
<organism evidence="11 12">
    <name type="scientific">Phytophthora megakarya</name>
    <dbReference type="NCBI Taxonomy" id="4795"/>
    <lineage>
        <taxon>Eukaryota</taxon>
        <taxon>Sar</taxon>
        <taxon>Stramenopiles</taxon>
        <taxon>Oomycota</taxon>
        <taxon>Peronosporomycetes</taxon>
        <taxon>Peronosporales</taxon>
        <taxon>Peronosporaceae</taxon>
        <taxon>Phytophthora</taxon>
    </lineage>
</organism>
<evidence type="ECO:0000313" key="11">
    <source>
        <dbReference type="EMBL" id="OWZ10233.1"/>
    </source>
</evidence>
<keyword evidence="9" id="KW-0732">Signal</keyword>
<reference evidence="12" key="1">
    <citation type="submission" date="2017-03" db="EMBL/GenBank/DDBJ databases">
        <title>Phytopthora megakarya and P. palmivora, two closely related causual agents of cacao black pod achieved similar genome size and gene model numbers by different mechanisms.</title>
        <authorList>
            <person name="Ali S."/>
            <person name="Shao J."/>
            <person name="Larry D.J."/>
            <person name="Kronmiller B."/>
            <person name="Shen D."/>
            <person name="Strem M.D."/>
            <person name="Melnick R.L."/>
            <person name="Guiltinan M.J."/>
            <person name="Tyler B.M."/>
            <person name="Meinhardt L.W."/>
            <person name="Bailey B.A."/>
        </authorList>
    </citation>
    <scope>NUCLEOTIDE SEQUENCE [LARGE SCALE GENOMIC DNA]</scope>
    <source>
        <strain evidence="12">zdho120</strain>
    </source>
</reference>
<dbReference type="AlphaFoldDB" id="A0A225VXT0"/>
<evidence type="ECO:0000256" key="1">
    <source>
        <dbReference type="ARBA" id="ARBA00004370"/>
    </source>
</evidence>
<dbReference type="PANTHER" id="PTHR23077">
    <property type="entry name" value="AAA-FAMILY ATPASE"/>
    <property type="match status" value="1"/>
</dbReference>
<evidence type="ECO:0000313" key="12">
    <source>
        <dbReference type="Proteomes" id="UP000198211"/>
    </source>
</evidence>
<keyword evidence="3" id="KW-0547">Nucleotide-binding</keyword>
<comment type="similarity">
    <text evidence="2">Belongs to the AAA ATPase family.</text>
</comment>
<accession>A0A225VXT0</accession>
<dbReference type="Gene3D" id="3.40.50.300">
    <property type="entry name" value="P-loop containing nucleotide triphosphate hydrolases"/>
    <property type="match status" value="2"/>
</dbReference>
<dbReference type="GO" id="GO:0005524">
    <property type="term" value="F:ATP binding"/>
    <property type="evidence" value="ECO:0007669"/>
    <property type="project" value="UniProtKB-KW"/>
</dbReference>
<protein>
    <recommendedName>
        <fullName evidence="8">Peroxisomal ATPase PEX1</fullName>
    </recommendedName>
    <alternativeName>
        <fullName evidence="7">Peroxin-1</fullName>
    </alternativeName>
</protein>
<feature type="signal peptide" evidence="9">
    <location>
        <begin position="1"/>
        <end position="18"/>
    </location>
</feature>
<dbReference type="GO" id="GO:0005829">
    <property type="term" value="C:cytosol"/>
    <property type="evidence" value="ECO:0007669"/>
    <property type="project" value="TreeGrafter"/>
</dbReference>
<evidence type="ECO:0000256" key="6">
    <source>
        <dbReference type="ARBA" id="ARBA00023136"/>
    </source>
</evidence>
<dbReference type="Gene3D" id="3.10.330.10">
    <property type="match status" value="1"/>
</dbReference>